<keyword evidence="1" id="KW-0732">Signal</keyword>
<comment type="caution">
    <text evidence="2">The sequence shown here is derived from an EMBL/GenBank/DDBJ whole genome shotgun (WGS) entry which is preliminary data.</text>
</comment>
<feature type="chain" id="PRO_5041466755" evidence="1">
    <location>
        <begin position="23"/>
        <end position="112"/>
    </location>
</feature>
<organism evidence="2 3">
    <name type="scientific">Schizothecium vesticola</name>
    <dbReference type="NCBI Taxonomy" id="314040"/>
    <lineage>
        <taxon>Eukaryota</taxon>
        <taxon>Fungi</taxon>
        <taxon>Dikarya</taxon>
        <taxon>Ascomycota</taxon>
        <taxon>Pezizomycotina</taxon>
        <taxon>Sordariomycetes</taxon>
        <taxon>Sordariomycetidae</taxon>
        <taxon>Sordariales</taxon>
        <taxon>Schizotheciaceae</taxon>
        <taxon>Schizothecium</taxon>
    </lineage>
</organism>
<proteinExistence type="predicted"/>
<accession>A0AA40F4W6</accession>
<evidence type="ECO:0000313" key="2">
    <source>
        <dbReference type="EMBL" id="KAK0751072.1"/>
    </source>
</evidence>
<name>A0AA40F4W6_9PEZI</name>
<dbReference type="Proteomes" id="UP001172155">
    <property type="component" value="Unassembled WGS sequence"/>
</dbReference>
<feature type="signal peptide" evidence="1">
    <location>
        <begin position="1"/>
        <end position="22"/>
    </location>
</feature>
<dbReference type="AlphaFoldDB" id="A0AA40F4W6"/>
<gene>
    <name evidence="2" type="ORF">B0T18DRAFT_387249</name>
</gene>
<reference evidence="2" key="1">
    <citation type="submission" date="2023-06" db="EMBL/GenBank/DDBJ databases">
        <title>Genome-scale phylogeny and comparative genomics of the fungal order Sordariales.</title>
        <authorList>
            <consortium name="Lawrence Berkeley National Laboratory"/>
            <person name="Hensen N."/>
            <person name="Bonometti L."/>
            <person name="Westerberg I."/>
            <person name="Brannstrom I.O."/>
            <person name="Guillou S."/>
            <person name="Cros-Aarteil S."/>
            <person name="Calhoun S."/>
            <person name="Haridas S."/>
            <person name="Kuo A."/>
            <person name="Mondo S."/>
            <person name="Pangilinan J."/>
            <person name="Riley R."/>
            <person name="LaButti K."/>
            <person name="Andreopoulos B."/>
            <person name="Lipzen A."/>
            <person name="Chen C."/>
            <person name="Yanf M."/>
            <person name="Daum C."/>
            <person name="Ng V."/>
            <person name="Clum A."/>
            <person name="Steindorff A."/>
            <person name="Ohm R."/>
            <person name="Martin F."/>
            <person name="Silar P."/>
            <person name="Natvig D."/>
            <person name="Lalanne C."/>
            <person name="Gautier V."/>
            <person name="Ament-velasquez S.L."/>
            <person name="Kruys A."/>
            <person name="Hutchinson M.I."/>
            <person name="Powell A.J."/>
            <person name="Barry K."/>
            <person name="Miller A.N."/>
            <person name="Grigoriev I.V."/>
            <person name="Debuchy R."/>
            <person name="Gladieux P."/>
            <person name="Thoren M.H."/>
            <person name="Johannesson H."/>
        </authorList>
    </citation>
    <scope>NUCLEOTIDE SEQUENCE</scope>
    <source>
        <strain evidence="2">SMH3187-1</strain>
    </source>
</reference>
<protein>
    <submittedName>
        <fullName evidence="2">Uncharacterized protein</fullName>
    </submittedName>
</protein>
<evidence type="ECO:0000313" key="3">
    <source>
        <dbReference type="Proteomes" id="UP001172155"/>
    </source>
</evidence>
<dbReference type="EMBL" id="JAUKUD010000002">
    <property type="protein sequence ID" value="KAK0751072.1"/>
    <property type="molecule type" value="Genomic_DNA"/>
</dbReference>
<keyword evidence="3" id="KW-1185">Reference proteome</keyword>
<evidence type="ECO:0000256" key="1">
    <source>
        <dbReference type="SAM" id="SignalP"/>
    </source>
</evidence>
<sequence length="112" mass="12527">MFSKSATLFLVGLAIIAGPAAAAPGSTGQMLEARDTWLSDFDMKEACKQQYGSTGDNWAAEVIGNRCGDWRCRRLGQEKELNMDAYCVRRWQNSNVYALCKDGVYSWACWSR</sequence>